<dbReference type="InterPro" id="IPR000182">
    <property type="entry name" value="GNAT_dom"/>
</dbReference>
<keyword evidence="3" id="KW-1185">Reference proteome</keyword>
<organism evidence="2 3">
    <name type="scientific">Streptomyces gardneri</name>
    <dbReference type="NCBI Taxonomy" id="66892"/>
    <lineage>
        <taxon>Bacteria</taxon>
        <taxon>Bacillati</taxon>
        <taxon>Actinomycetota</taxon>
        <taxon>Actinomycetes</taxon>
        <taxon>Kitasatosporales</taxon>
        <taxon>Streptomycetaceae</taxon>
        <taxon>Streptomyces</taxon>
    </lineage>
</organism>
<gene>
    <name evidence="2" type="ORF">SGA01_01660</name>
</gene>
<dbReference type="RefSeq" id="WP_141292374.1">
    <property type="nucleotide sequence ID" value="NZ_BJMN01000002.1"/>
</dbReference>
<accession>A0A4Y3RA10</accession>
<sequence length="248" mass="25380">MTSPLAGARRLWEELASVSPGSFPPKGEVKVLVSPESGTCPKGWVGVVTLDGSALVTAPDARVAARVREALRGRSVDAAGEASSYREALPVARVLGPAALSYASPEGFRPVAAASAVEQLPGHHAALRGLERAAGHEDADEAALDGITSPAFVVRAHDDEVVAAAGYQLWPRRTAHLSVLVAPAARGRGLARTVASAAVGHALAAGLLPQWRARPEASRRVAAALGFEELGTQLSAEIPGDGYSPGSG</sequence>
<dbReference type="InterPro" id="IPR016181">
    <property type="entry name" value="Acyl_CoA_acyltransferase"/>
</dbReference>
<comment type="caution">
    <text evidence="2">The sequence shown here is derived from an EMBL/GenBank/DDBJ whole genome shotgun (WGS) entry which is preliminary data.</text>
</comment>
<evidence type="ECO:0000259" key="1">
    <source>
        <dbReference type="PROSITE" id="PS51186"/>
    </source>
</evidence>
<name>A0A4Y3RA10_9ACTN</name>
<reference evidence="2 3" key="1">
    <citation type="submission" date="2019-06" db="EMBL/GenBank/DDBJ databases">
        <title>Whole genome shotgun sequence of Streptomyces gardneri NBRC 12865.</title>
        <authorList>
            <person name="Hosoyama A."/>
            <person name="Uohara A."/>
            <person name="Ohji S."/>
            <person name="Ichikawa N."/>
        </authorList>
    </citation>
    <scope>NUCLEOTIDE SEQUENCE [LARGE SCALE GENOMIC DNA]</scope>
    <source>
        <strain evidence="2 3">NBRC 12865</strain>
    </source>
</reference>
<evidence type="ECO:0000313" key="2">
    <source>
        <dbReference type="EMBL" id="GEB54561.1"/>
    </source>
</evidence>
<dbReference type="Proteomes" id="UP000315226">
    <property type="component" value="Unassembled WGS sequence"/>
</dbReference>
<dbReference type="InterPro" id="IPR027365">
    <property type="entry name" value="GNAT_acetyltra_YdfB-like"/>
</dbReference>
<proteinExistence type="predicted"/>
<dbReference type="EMBL" id="BJMN01000002">
    <property type="protein sequence ID" value="GEB54561.1"/>
    <property type="molecule type" value="Genomic_DNA"/>
</dbReference>
<dbReference type="SUPFAM" id="SSF55729">
    <property type="entry name" value="Acyl-CoA N-acyltransferases (Nat)"/>
    <property type="match status" value="1"/>
</dbReference>
<protein>
    <recommendedName>
        <fullName evidence="1">N-acetyltransferase domain-containing protein</fullName>
    </recommendedName>
</protein>
<dbReference type="OrthoDB" id="4824241at2"/>
<dbReference type="PROSITE" id="PS51186">
    <property type="entry name" value="GNAT"/>
    <property type="match status" value="1"/>
</dbReference>
<dbReference type="CDD" id="cd04301">
    <property type="entry name" value="NAT_SF"/>
    <property type="match status" value="1"/>
</dbReference>
<feature type="domain" description="N-acetyltransferase" evidence="1">
    <location>
        <begin position="106"/>
        <end position="248"/>
    </location>
</feature>
<dbReference type="AlphaFoldDB" id="A0A4Y3RA10"/>
<evidence type="ECO:0000313" key="3">
    <source>
        <dbReference type="Proteomes" id="UP000315226"/>
    </source>
</evidence>
<dbReference type="Pfam" id="PF12746">
    <property type="entry name" value="GNAT_acetyltran"/>
    <property type="match status" value="1"/>
</dbReference>
<dbReference type="GO" id="GO:0016747">
    <property type="term" value="F:acyltransferase activity, transferring groups other than amino-acyl groups"/>
    <property type="evidence" value="ECO:0007669"/>
    <property type="project" value="InterPro"/>
</dbReference>
<dbReference type="Gene3D" id="3.40.630.30">
    <property type="match status" value="1"/>
</dbReference>